<evidence type="ECO:0000256" key="1">
    <source>
        <dbReference type="ARBA" id="ARBA00023015"/>
    </source>
</evidence>
<protein>
    <submittedName>
        <fullName evidence="5">GntR family transcriptional regulator</fullName>
    </submittedName>
</protein>
<evidence type="ECO:0000256" key="2">
    <source>
        <dbReference type="ARBA" id="ARBA00023125"/>
    </source>
</evidence>
<dbReference type="InterPro" id="IPR036388">
    <property type="entry name" value="WH-like_DNA-bd_sf"/>
</dbReference>
<dbReference type="Proteomes" id="UP000224915">
    <property type="component" value="Unassembled WGS sequence"/>
</dbReference>
<comment type="caution">
    <text evidence="5">The sequence shown here is derived from an EMBL/GenBank/DDBJ whole genome shotgun (WGS) entry which is preliminary data.</text>
</comment>
<dbReference type="SMART" id="SM00866">
    <property type="entry name" value="UTRA"/>
    <property type="match status" value="1"/>
</dbReference>
<dbReference type="GO" id="GO:0003700">
    <property type="term" value="F:DNA-binding transcription factor activity"/>
    <property type="evidence" value="ECO:0007669"/>
    <property type="project" value="InterPro"/>
</dbReference>
<organism evidence="5 6">
    <name type="scientific">Serinibacter salmoneus</name>
    <dbReference type="NCBI Taxonomy" id="556530"/>
    <lineage>
        <taxon>Bacteria</taxon>
        <taxon>Bacillati</taxon>
        <taxon>Actinomycetota</taxon>
        <taxon>Actinomycetes</taxon>
        <taxon>Micrococcales</taxon>
        <taxon>Beutenbergiaceae</taxon>
        <taxon>Serinibacter</taxon>
    </lineage>
</organism>
<proteinExistence type="predicted"/>
<dbReference type="InterPro" id="IPR028978">
    <property type="entry name" value="Chorismate_lyase_/UTRA_dom_sf"/>
</dbReference>
<dbReference type="AlphaFoldDB" id="A0A2A9D0J2"/>
<name>A0A2A9D0J2_9MICO</name>
<feature type="domain" description="HTH gntR-type" evidence="4">
    <location>
        <begin position="11"/>
        <end position="77"/>
    </location>
</feature>
<sequence>MGDSEILDGPRPKHAQLADSLAAKVTHWESHTAIPSERELMATYGVSRATVREALRSLVEDGLLYRVHGKGTFVAPQRVETQLHLASFTDDMRRRGLLASTILQGAHLVTPPVEARAALGLGDGDQAWRVDRLRLAGGSPMAVERGYYPAALLPGLSEHDLSASLYEILAGHYGLAIDAAEQTVWAQACEGEIARDLTIAAGDPVMVFRRTSRSGQVAVEYVTSWYRGDRYQVHMALTR</sequence>
<dbReference type="PROSITE" id="PS50949">
    <property type="entry name" value="HTH_GNTR"/>
    <property type="match status" value="1"/>
</dbReference>
<dbReference type="Pfam" id="PF07702">
    <property type="entry name" value="UTRA"/>
    <property type="match status" value="1"/>
</dbReference>
<dbReference type="GO" id="GO:0045892">
    <property type="term" value="P:negative regulation of DNA-templated transcription"/>
    <property type="evidence" value="ECO:0007669"/>
    <property type="project" value="TreeGrafter"/>
</dbReference>
<dbReference type="RefSeq" id="WP_098468961.1">
    <property type="nucleotide sequence ID" value="NZ_PDJD01000001.1"/>
</dbReference>
<reference evidence="5 6" key="1">
    <citation type="submission" date="2017-10" db="EMBL/GenBank/DDBJ databases">
        <title>Sequencing the genomes of 1000 actinobacteria strains.</title>
        <authorList>
            <person name="Klenk H.-P."/>
        </authorList>
    </citation>
    <scope>NUCLEOTIDE SEQUENCE [LARGE SCALE GENOMIC DNA]</scope>
    <source>
        <strain evidence="5 6">DSM 21801</strain>
    </source>
</reference>
<dbReference type="PRINTS" id="PR00035">
    <property type="entry name" value="HTHGNTR"/>
</dbReference>
<dbReference type="Gene3D" id="3.40.1410.10">
    <property type="entry name" value="Chorismate lyase-like"/>
    <property type="match status" value="1"/>
</dbReference>
<dbReference type="InterPro" id="IPR036390">
    <property type="entry name" value="WH_DNA-bd_sf"/>
</dbReference>
<keyword evidence="2" id="KW-0238">DNA-binding</keyword>
<evidence type="ECO:0000313" key="6">
    <source>
        <dbReference type="Proteomes" id="UP000224915"/>
    </source>
</evidence>
<evidence type="ECO:0000256" key="3">
    <source>
        <dbReference type="ARBA" id="ARBA00023163"/>
    </source>
</evidence>
<dbReference type="InterPro" id="IPR050679">
    <property type="entry name" value="Bact_HTH_transcr_reg"/>
</dbReference>
<dbReference type="CDD" id="cd07377">
    <property type="entry name" value="WHTH_GntR"/>
    <property type="match status" value="1"/>
</dbReference>
<dbReference type="Pfam" id="PF00392">
    <property type="entry name" value="GntR"/>
    <property type="match status" value="1"/>
</dbReference>
<dbReference type="OrthoDB" id="7363114at2"/>
<dbReference type="SUPFAM" id="SSF46785">
    <property type="entry name" value="Winged helix' DNA-binding domain"/>
    <property type="match status" value="1"/>
</dbReference>
<dbReference type="PANTHER" id="PTHR44846">
    <property type="entry name" value="MANNOSYL-D-GLYCERATE TRANSPORT/METABOLISM SYSTEM REPRESSOR MNGR-RELATED"/>
    <property type="match status" value="1"/>
</dbReference>
<keyword evidence="1" id="KW-0805">Transcription regulation</keyword>
<dbReference type="SUPFAM" id="SSF64288">
    <property type="entry name" value="Chorismate lyase-like"/>
    <property type="match status" value="1"/>
</dbReference>
<evidence type="ECO:0000313" key="5">
    <source>
        <dbReference type="EMBL" id="PFG19906.1"/>
    </source>
</evidence>
<dbReference type="GO" id="GO:0003677">
    <property type="term" value="F:DNA binding"/>
    <property type="evidence" value="ECO:0007669"/>
    <property type="project" value="UniProtKB-KW"/>
</dbReference>
<gene>
    <name evidence="5" type="ORF">ATL40_1483</name>
</gene>
<dbReference type="InterPro" id="IPR011663">
    <property type="entry name" value="UTRA"/>
</dbReference>
<keyword evidence="6" id="KW-1185">Reference proteome</keyword>
<dbReference type="PANTHER" id="PTHR44846:SF1">
    <property type="entry name" value="MANNOSYL-D-GLYCERATE TRANSPORT_METABOLISM SYSTEM REPRESSOR MNGR-RELATED"/>
    <property type="match status" value="1"/>
</dbReference>
<evidence type="ECO:0000259" key="4">
    <source>
        <dbReference type="PROSITE" id="PS50949"/>
    </source>
</evidence>
<dbReference type="SMART" id="SM00345">
    <property type="entry name" value="HTH_GNTR"/>
    <property type="match status" value="1"/>
</dbReference>
<accession>A0A2A9D0J2</accession>
<keyword evidence="3" id="KW-0804">Transcription</keyword>
<dbReference type="Gene3D" id="1.10.10.10">
    <property type="entry name" value="Winged helix-like DNA-binding domain superfamily/Winged helix DNA-binding domain"/>
    <property type="match status" value="1"/>
</dbReference>
<dbReference type="EMBL" id="PDJD01000001">
    <property type="protein sequence ID" value="PFG19906.1"/>
    <property type="molecule type" value="Genomic_DNA"/>
</dbReference>
<dbReference type="InterPro" id="IPR000524">
    <property type="entry name" value="Tscrpt_reg_HTH_GntR"/>
</dbReference>